<dbReference type="PANTHER" id="PTHR46825:SF7">
    <property type="entry name" value="D-ALANYL-D-ALANINE CARBOXYPEPTIDASE"/>
    <property type="match status" value="1"/>
</dbReference>
<sequence length="438" mass="45243">MIRAPARLRVEIGGFVFSRVKRVGPLAAIGMLAVVGLTLTACTGSNAGSGNSDQNTVTQELASAVDDAVANALALSGSTEAVVGVWQGDDAAYVRGYGDGVTAATTFRGAQAAQPVVCALLLDMVGKDQLALGRKVEKDLARQPGITDVTYAQLCDQTSGLDDYKAAFADRFANNPTRPWPEQELIANGLASSPLPWPGKNVYLSDTNAIVLDRAIRLNSRENSDELLRRQVFEPAGMTATSYPKSFSDTELPAGSLKPLTYPSSGGAPVCDAGVTEVQALSPSMIRGAGATLTTVTDLKDFYAKYLSGGFGGEQGAKAVAEFRPANNPERDEAGEPTTEPDTAGTQMGFGVEKVGPLAGRSGAMTGSLTAAYSDPETGLTVVVALNNSSAGATFAQALAFQLAALTGAELPWSAEDQGARLGELAVCQAAPEAEPEG</sequence>
<organism evidence="3 4">
    <name type="scientific">Leucobacter albus</name>
    <dbReference type="NCBI Taxonomy" id="272210"/>
    <lineage>
        <taxon>Bacteria</taxon>
        <taxon>Bacillati</taxon>
        <taxon>Actinomycetota</taxon>
        <taxon>Actinomycetes</taxon>
        <taxon>Micrococcales</taxon>
        <taxon>Microbacteriaceae</taxon>
        <taxon>Leucobacter</taxon>
    </lineage>
</organism>
<protein>
    <submittedName>
        <fullName evidence="3">Serine hydrolase domain-containing protein</fullName>
        <ecNumber evidence="3">3.-.-.-</ecNumber>
    </submittedName>
</protein>
<dbReference type="Proteomes" id="UP001597181">
    <property type="component" value="Unassembled WGS sequence"/>
</dbReference>
<dbReference type="InterPro" id="IPR001466">
    <property type="entry name" value="Beta-lactam-related"/>
</dbReference>
<evidence type="ECO:0000256" key="1">
    <source>
        <dbReference type="SAM" id="MobiDB-lite"/>
    </source>
</evidence>
<accession>A0ABW3TQS4</accession>
<reference evidence="4" key="1">
    <citation type="journal article" date="2019" name="Int. J. Syst. Evol. Microbiol.">
        <title>The Global Catalogue of Microorganisms (GCM) 10K type strain sequencing project: providing services to taxonomists for standard genome sequencing and annotation.</title>
        <authorList>
            <consortium name="The Broad Institute Genomics Platform"/>
            <consortium name="The Broad Institute Genome Sequencing Center for Infectious Disease"/>
            <person name="Wu L."/>
            <person name="Ma J."/>
        </authorList>
    </citation>
    <scope>NUCLEOTIDE SEQUENCE [LARGE SCALE GENOMIC DNA]</scope>
    <source>
        <strain evidence="4">CCUG 50213</strain>
    </source>
</reference>
<name>A0ABW3TQS4_9MICO</name>
<evidence type="ECO:0000313" key="3">
    <source>
        <dbReference type="EMBL" id="MFD1201828.1"/>
    </source>
</evidence>
<dbReference type="InterPro" id="IPR012338">
    <property type="entry name" value="Beta-lactam/transpept-like"/>
</dbReference>
<keyword evidence="4" id="KW-1185">Reference proteome</keyword>
<feature type="region of interest" description="Disordered" evidence="1">
    <location>
        <begin position="326"/>
        <end position="350"/>
    </location>
</feature>
<feature type="domain" description="Beta-lactamase-related" evidence="2">
    <location>
        <begin position="68"/>
        <end position="398"/>
    </location>
</feature>
<dbReference type="EMBL" id="JBHTLY010000003">
    <property type="protein sequence ID" value="MFD1201828.1"/>
    <property type="molecule type" value="Genomic_DNA"/>
</dbReference>
<dbReference type="InterPro" id="IPR050491">
    <property type="entry name" value="AmpC-like"/>
</dbReference>
<dbReference type="PANTHER" id="PTHR46825">
    <property type="entry name" value="D-ALANYL-D-ALANINE-CARBOXYPEPTIDASE/ENDOPEPTIDASE AMPH"/>
    <property type="match status" value="1"/>
</dbReference>
<dbReference type="GO" id="GO:0016787">
    <property type="term" value="F:hydrolase activity"/>
    <property type="evidence" value="ECO:0007669"/>
    <property type="project" value="UniProtKB-KW"/>
</dbReference>
<dbReference type="RefSeq" id="WP_343960019.1">
    <property type="nucleotide sequence ID" value="NZ_BAAAKZ010000004.1"/>
</dbReference>
<gene>
    <name evidence="3" type="ORF">ACFQ3U_07980</name>
</gene>
<dbReference type="EC" id="3.-.-.-" evidence="3"/>
<dbReference type="Pfam" id="PF00144">
    <property type="entry name" value="Beta-lactamase"/>
    <property type="match status" value="1"/>
</dbReference>
<dbReference type="Gene3D" id="3.40.710.10">
    <property type="entry name" value="DD-peptidase/beta-lactamase superfamily"/>
    <property type="match status" value="1"/>
</dbReference>
<evidence type="ECO:0000313" key="4">
    <source>
        <dbReference type="Proteomes" id="UP001597181"/>
    </source>
</evidence>
<evidence type="ECO:0000259" key="2">
    <source>
        <dbReference type="Pfam" id="PF00144"/>
    </source>
</evidence>
<proteinExistence type="predicted"/>
<comment type="caution">
    <text evidence="3">The sequence shown here is derived from an EMBL/GenBank/DDBJ whole genome shotgun (WGS) entry which is preliminary data.</text>
</comment>
<dbReference type="SUPFAM" id="SSF56601">
    <property type="entry name" value="beta-lactamase/transpeptidase-like"/>
    <property type="match status" value="1"/>
</dbReference>
<keyword evidence="3" id="KW-0378">Hydrolase</keyword>